<dbReference type="EMBL" id="JAPFFK010000008">
    <property type="protein sequence ID" value="KAJ6748190.1"/>
    <property type="molecule type" value="Genomic_DNA"/>
</dbReference>
<evidence type="ECO:0000313" key="3">
    <source>
        <dbReference type="Proteomes" id="UP001151532"/>
    </source>
</evidence>
<dbReference type="AlphaFoldDB" id="A0A9Q0VG38"/>
<comment type="caution">
    <text evidence="2">The sequence shown here is derived from an EMBL/GenBank/DDBJ whole genome shotgun (WGS) entry which is preliminary data.</text>
</comment>
<dbReference type="OrthoDB" id="2107747at2759"/>
<name>A0A9Q0VG38_SALPP</name>
<evidence type="ECO:0000256" key="1">
    <source>
        <dbReference type="SAM" id="Phobius"/>
    </source>
</evidence>
<sequence>MEGRFANSRGHSSTSTELLSFCSNYQTQSYLRCNVIIMKSVLYYHTQSYLICNVIMKTVLYYQALPIHVFFFFFKRFMYSIWFSSHVNECFISFLFN</sequence>
<keyword evidence="3" id="KW-1185">Reference proteome</keyword>
<keyword evidence="1" id="KW-0472">Membrane</keyword>
<evidence type="ECO:0000313" key="2">
    <source>
        <dbReference type="EMBL" id="KAJ6748190.1"/>
    </source>
</evidence>
<keyword evidence="1" id="KW-0812">Transmembrane</keyword>
<organism evidence="2 3">
    <name type="scientific">Salix purpurea</name>
    <name type="common">Purple osier willow</name>
    <dbReference type="NCBI Taxonomy" id="77065"/>
    <lineage>
        <taxon>Eukaryota</taxon>
        <taxon>Viridiplantae</taxon>
        <taxon>Streptophyta</taxon>
        <taxon>Embryophyta</taxon>
        <taxon>Tracheophyta</taxon>
        <taxon>Spermatophyta</taxon>
        <taxon>Magnoliopsida</taxon>
        <taxon>eudicotyledons</taxon>
        <taxon>Gunneridae</taxon>
        <taxon>Pentapetalae</taxon>
        <taxon>rosids</taxon>
        <taxon>fabids</taxon>
        <taxon>Malpighiales</taxon>
        <taxon>Salicaceae</taxon>
        <taxon>Saliceae</taxon>
        <taxon>Salix</taxon>
    </lineage>
</organism>
<feature type="transmembrane region" description="Helical" evidence="1">
    <location>
        <begin position="48"/>
        <end position="74"/>
    </location>
</feature>
<dbReference type="Proteomes" id="UP001151532">
    <property type="component" value="Chromosome 12"/>
</dbReference>
<reference evidence="2" key="1">
    <citation type="submission" date="2022-11" db="EMBL/GenBank/DDBJ databases">
        <authorList>
            <person name="Hyden B.L."/>
            <person name="Feng K."/>
            <person name="Yates T."/>
            <person name="Jawdy S."/>
            <person name="Smart L.B."/>
            <person name="Muchero W."/>
        </authorList>
    </citation>
    <scope>NUCLEOTIDE SEQUENCE</scope>
    <source>
        <tissue evidence="2">Shoot tip</tissue>
    </source>
</reference>
<protein>
    <submittedName>
        <fullName evidence="2">Uncharacterized protein</fullName>
    </submittedName>
</protein>
<keyword evidence="1" id="KW-1133">Transmembrane helix</keyword>
<proteinExistence type="predicted"/>
<accession>A0A9Q0VG38</accession>
<reference evidence="2" key="2">
    <citation type="journal article" date="2023" name="Int. J. Mol. Sci.">
        <title>De Novo Assembly and Annotation of 11 Diverse Shrub Willow (Salix) Genomes Reveals Novel Gene Organization in Sex-Linked Regions.</title>
        <authorList>
            <person name="Hyden B."/>
            <person name="Feng K."/>
            <person name="Yates T.B."/>
            <person name="Jawdy S."/>
            <person name="Cereghino C."/>
            <person name="Smart L.B."/>
            <person name="Muchero W."/>
        </authorList>
    </citation>
    <scope>NUCLEOTIDE SEQUENCE</scope>
    <source>
        <tissue evidence="2">Shoot tip</tissue>
    </source>
</reference>
<gene>
    <name evidence="2" type="ORF">OIU79_029336</name>
</gene>